<organism evidence="6 7">
    <name type="scientific">Neolamprologus brichardi</name>
    <name type="common">Fairy cichlid</name>
    <name type="synonym">Lamprologus brichardi</name>
    <dbReference type="NCBI Taxonomy" id="32507"/>
    <lineage>
        <taxon>Eukaryota</taxon>
        <taxon>Metazoa</taxon>
        <taxon>Chordata</taxon>
        <taxon>Craniata</taxon>
        <taxon>Vertebrata</taxon>
        <taxon>Euteleostomi</taxon>
        <taxon>Actinopterygii</taxon>
        <taxon>Neopterygii</taxon>
        <taxon>Teleostei</taxon>
        <taxon>Neoteleostei</taxon>
        <taxon>Acanthomorphata</taxon>
        <taxon>Ovalentaria</taxon>
        <taxon>Cichlomorphae</taxon>
        <taxon>Cichliformes</taxon>
        <taxon>Cichlidae</taxon>
        <taxon>African cichlids</taxon>
        <taxon>Pseudocrenilabrinae</taxon>
        <taxon>Lamprologini</taxon>
        <taxon>Neolamprologus</taxon>
    </lineage>
</organism>
<evidence type="ECO:0000256" key="5">
    <source>
        <dbReference type="SAM" id="Phobius"/>
    </source>
</evidence>
<keyword evidence="7" id="KW-1185">Reference proteome</keyword>
<reference evidence="6" key="2">
    <citation type="submission" date="2025-09" db="UniProtKB">
        <authorList>
            <consortium name="Ensembl"/>
        </authorList>
    </citation>
    <scope>IDENTIFICATION</scope>
</reference>
<dbReference type="SUPFAM" id="SSF103473">
    <property type="entry name" value="MFS general substrate transporter"/>
    <property type="match status" value="1"/>
</dbReference>
<evidence type="ECO:0000313" key="6">
    <source>
        <dbReference type="Ensembl" id="ENSNBRP00000013372.1"/>
    </source>
</evidence>
<keyword evidence="3 5" id="KW-1133">Transmembrane helix</keyword>
<feature type="transmembrane region" description="Helical" evidence="5">
    <location>
        <begin position="395"/>
        <end position="415"/>
    </location>
</feature>
<feature type="transmembrane region" description="Helical" evidence="5">
    <location>
        <begin position="279"/>
        <end position="298"/>
    </location>
</feature>
<feature type="transmembrane region" description="Helical" evidence="5">
    <location>
        <begin position="243"/>
        <end position="267"/>
    </location>
</feature>
<name>A0A3Q4HA10_NEOBR</name>
<dbReference type="AlphaFoldDB" id="A0A3Q4HA10"/>
<protein>
    <submittedName>
        <fullName evidence="6">Solute carrier family 46 member 2</fullName>
    </submittedName>
</protein>
<keyword evidence="4 5" id="KW-0472">Membrane</keyword>
<feature type="transmembrane region" description="Helical" evidence="5">
    <location>
        <begin position="310"/>
        <end position="329"/>
    </location>
</feature>
<keyword evidence="2 5" id="KW-0812">Transmembrane</keyword>
<reference evidence="6" key="1">
    <citation type="submission" date="2025-08" db="UniProtKB">
        <authorList>
            <consortium name="Ensembl"/>
        </authorList>
    </citation>
    <scope>IDENTIFICATION</scope>
</reference>
<comment type="subcellular location">
    <subcellularLocation>
        <location evidence="1">Membrane</location>
        <topology evidence="1">Multi-pass membrane protein</topology>
    </subcellularLocation>
</comment>
<dbReference type="GeneTree" id="ENSGT00950000183096"/>
<dbReference type="Gene3D" id="1.20.1250.20">
    <property type="entry name" value="MFS general substrate transporter like domains"/>
    <property type="match status" value="1"/>
</dbReference>
<dbReference type="STRING" id="32507.ENSNBRP00000013372"/>
<dbReference type="OMA" id="AYWSGVM"/>
<feature type="transmembrane region" description="Helical" evidence="5">
    <location>
        <begin position="110"/>
        <end position="132"/>
    </location>
</feature>
<dbReference type="InterPro" id="IPR036259">
    <property type="entry name" value="MFS_trans_sf"/>
</dbReference>
<sequence length="458" mass="49908">MLRQIEPIIVLEQLGSTLFDTALQMVVRDRCANATDPGHSSEDAQQKAMTDFYMINNLIIQLTPIFPALFLARLSDRGRRKAPIVSPLTGYLLSRVILLLVVVLNLPLQVMFAAGTLLGLSGGFTAYWPGVMTLASLGSTAADRSKVLMRVEFTYGLAGVVGSLASGHLFHLYSSSLGHGTILFSHTCSLYHLAELIYHACPSLLKVKGVSDGELEENRHLLVRASTNSSVVETPVEINRVNVALLFVAAILYNFAVGGAIEVLGAFVLRAPLSWNATLVGYGNAAGCVIFLTSYIGVIGFRRCCSDTSLILIGMVSFAVGIYFMSFVTTTLTFYLARALTLFALIPMSTIRSLLSQQVPASSCMTLTFLQLALKFASLAYIPAFTKIYQGTLDWFPGFVFTLASIFTVLAMTPIRYVCRSLQTNVPAFQSHFVSSPLSTPSSIIGCRSPQRWQYEKI</sequence>
<dbReference type="Proteomes" id="UP000261580">
    <property type="component" value="Unassembled WGS sequence"/>
</dbReference>
<dbReference type="PANTHER" id="PTHR23507:SF3">
    <property type="entry name" value="THYMIC STROMAL COTRANSPORTER HOMOLOG"/>
    <property type="match status" value="1"/>
</dbReference>
<dbReference type="PANTHER" id="PTHR23507">
    <property type="entry name" value="ZGC:174356"/>
    <property type="match status" value="1"/>
</dbReference>
<dbReference type="Bgee" id="ENSNBRG00000010376">
    <property type="expression patterns" value="Expressed in brain"/>
</dbReference>
<evidence type="ECO:0000256" key="3">
    <source>
        <dbReference type="ARBA" id="ARBA00022989"/>
    </source>
</evidence>
<evidence type="ECO:0000313" key="7">
    <source>
        <dbReference type="Proteomes" id="UP000261580"/>
    </source>
</evidence>
<evidence type="ECO:0000256" key="1">
    <source>
        <dbReference type="ARBA" id="ARBA00004141"/>
    </source>
</evidence>
<evidence type="ECO:0000256" key="4">
    <source>
        <dbReference type="ARBA" id="ARBA00023136"/>
    </source>
</evidence>
<dbReference type="GO" id="GO:0022857">
    <property type="term" value="F:transmembrane transporter activity"/>
    <property type="evidence" value="ECO:0007669"/>
    <property type="project" value="TreeGrafter"/>
</dbReference>
<feature type="transmembrane region" description="Helical" evidence="5">
    <location>
        <begin position="335"/>
        <end position="355"/>
    </location>
</feature>
<feature type="transmembrane region" description="Helical" evidence="5">
    <location>
        <begin position="367"/>
        <end position="389"/>
    </location>
</feature>
<dbReference type="Ensembl" id="ENSNBRT00000013744.1">
    <property type="protein sequence ID" value="ENSNBRP00000013372.1"/>
    <property type="gene ID" value="ENSNBRG00000010376.1"/>
</dbReference>
<dbReference type="GO" id="GO:0016020">
    <property type="term" value="C:membrane"/>
    <property type="evidence" value="ECO:0007669"/>
    <property type="project" value="UniProtKB-SubCell"/>
</dbReference>
<proteinExistence type="predicted"/>
<feature type="transmembrane region" description="Helical" evidence="5">
    <location>
        <begin position="84"/>
        <end position="104"/>
    </location>
</feature>
<feature type="transmembrane region" description="Helical" evidence="5">
    <location>
        <begin position="52"/>
        <end position="72"/>
    </location>
</feature>
<accession>A0A3Q4HA10</accession>
<feature type="transmembrane region" description="Helical" evidence="5">
    <location>
        <begin position="153"/>
        <end position="173"/>
    </location>
</feature>
<evidence type="ECO:0000256" key="2">
    <source>
        <dbReference type="ARBA" id="ARBA00022692"/>
    </source>
</evidence>